<dbReference type="RefSeq" id="WP_110652714.1">
    <property type="nucleotide sequence ID" value="NZ_JAINDD010000022.1"/>
</dbReference>
<reference evidence="1 2" key="1">
    <citation type="submission" date="2018-06" db="EMBL/GenBank/DDBJ databases">
        <title>Pseudomonas diversity within urban Lake Michigan freshwaters.</title>
        <authorList>
            <person name="Batrich M."/>
            <person name="Hatzopoulos T."/>
            <person name="Putonti C."/>
        </authorList>
    </citation>
    <scope>NUCLEOTIDE SEQUENCE [LARGE SCALE GENOMIC DNA]</scope>
    <source>
        <strain evidence="1 2">MB-090624</strain>
    </source>
</reference>
<keyword evidence="1" id="KW-0131">Cell cycle</keyword>
<accession>A0A9Q6IFZ0</accession>
<dbReference type="Gene3D" id="3.40.50.300">
    <property type="entry name" value="P-loop containing nucleotide triphosphate hydrolases"/>
    <property type="match status" value="1"/>
</dbReference>
<evidence type="ECO:0000313" key="1">
    <source>
        <dbReference type="EMBL" id="PYC33901.1"/>
    </source>
</evidence>
<dbReference type="AlphaFoldDB" id="A0A9Q6IFZ0"/>
<proteinExistence type="predicted"/>
<sequence length="162" mass="18143">MSHSSPAVLHLLCGKIASGKSTLAKRLAQAPGSVLICEDQWLAQLYPGLIHSVADYALHAQRLKNALEPLLISLLRGGNNVVLDFPANTLAQRAWLRALADQAQVEHRLHLLNVDEDVCLTRLRERNSLGDHPFSTSKEQFELICRYFELPQTEEGLHILEY</sequence>
<dbReference type="InterPro" id="IPR027417">
    <property type="entry name" value="P-loop_NTPase"/>
</dbReference>
<keyword evidence="1" id="KW-0132">Cell division</keyword>
<name>A0A9Q6IFZ0_9PSED</name>
<dbReference type="SUPFAM" id="SSF52540">
    <property type="entry name" value="P-loop containing nucleoside triphosphate hydrolases"/>
    <property type="match status" value="1"/>
</dbReference>
<dbReference type="Pfam" id="PF13671">
    <property type="entry name" value="AAA_33"/>
    <property type="match status" value="1"/>
</dbReference>
<dbReference type="EMBL" id="QJRN01000012">
    <property type="protein sequence ID" value="PYC33901.1"/>
    <property type="molecule type" value="Genomic_DNA"/>
</dbReference>
<comment type="caution">
    <text evidence="1">The sequence shown here is derived from an EMBL/GenBank/DDBJ whole genome shotgun (WGS) entry which is preliminary data.</text>
</comment>
<dbReference type="GO" id="GO:0051301">
    <property type="term" value="P:cell division"/>
    <property type="evidence" value="ECO:0007669"/>
    <property type="project" value="UniProtKB-KW"/>
</dbReference>
<gene>
    <name evidence="1" type="ORF">DMX08_19590</name>
</gene>
<dbReference type="Proteomes" id="UP000248188">
    <property type="component" value="Unassembled WGS sequence"/>
</dbReference>
<organism evidence="1 2">
    <name type="scientific">Pseudomonas protegens</name>
    <dbReference type="NCBI Taxonomy" id="380021"/>
    <lineage>
        <taxon>Bacteria</taxon>
        <taxon>Pseudomonadati</taxon>
        <taxon>Pseudomonadota</taxon>
        <taxon>Gammaproteobacteria</taxon>
        <taxon>Pseudomonadales</taxon>
        <taxon>Pseudomonadaceae</taxon>
        <taxon>Pseudomonas</taxon>
    </lineage>
</organism>
<protein>
    <submittedName>
        <fullName evidence="1">Cell division protein ZipA</fullName>
    </submittedName>
</protein>
<evidence type="ECO:0000313" key="2">
    <source>
        <dbReference type="Proteomes" id="UP000248188"/>
    </source>
</evidence>